<feature type="transmembrane region" description="Helical" evidence="1">
    <location>
        <begin position="87"/>
        <end position="111"/>
    </location>
</feature>
<evidence type="ECO:0000313" key="4">
    <source>
        <dbReference type="Proteomes" id="UP001055429"/>
    </source>
</evidence>
<proteinExistence type="predicted"/>
<dbReference type="RefSeq" id="WP_249751116.1">
    <property type="nucleotide sequence ID" value="NZ_CP097298.1"/>
</dbReference>
<dbReference type="InterPro" id="IPR003675">
    <property type="entry name" value="Rce1/LyrA-like_dom"/>
</dbReference>
<evidence type="ECO:0000259" key="2">
    <source>
        <dbReference type="Pfam" id="PF02517"/>
    </source>
</evidence>
<feature type="transmembrane region" description="Helical" evidence="1">
    <location>
        <begin position="196"/>
        <end position="215"/>
    </location>
</feature>
<protein>
    <submittedName>
        <fullName evidence="3">CPBP family intramembrane metalloprotease</fullName>
    </submittedName>
</protein>
<evidence type="ECO:0000313" key="3">
    <source>
        <dbReference type="EMBL" id="URI16080.1"/>
    </source>
</evidence>
<evidence type="ECO:0000256" key="1">
    <source>
        <dbReference type="SAM" id="Phobius"/>
    </source>
</evidence>
<keyword evidence="3" id="KW-0645">Protease</keyword>
<keyword evidence="1" id="KW-1133">Transmembrane helix</keyword>
<keyword evidence="1" id="KW-0812">Transmembrane</keyword>
<keyword evidence="3" id="KW-0378">Hydrolase</keyword>
<accession>A0ABY4SPN3</accession>
<feature type="transmembrane region" description="Helical" evidence="1">
    <location>
        <begin position="52"/>
        <end position="75"/>
    </location>
</feature>
<feature type="domain" description="CAAX prenyl protease 2/Lysostaphin resistance protein A-like" evidence="2">
    <location>
        <begin position="129"/>
        <end position="232"/>
    </location>
</feature>
<keyword evidence="4" id="KW-1185">Reference proteome</keyword>
<keyword evidence="1" id="KW-0472">Membrane</keyword>
<dbReference type="Proteomes" id="UP001055429">
    <property type="component" value="Chromosome"/>
</dbReference>
<feature type="transmembrane region" description="Helical" evidence="1">
    <location>
        <begin position="171"/>
        <end position="190"/>
    </location>
</feature>
<gene>
    <name evidence="3" type="ORF">M8231_03600</name>
</gene>
<name>A0ABY4SPN3_9CAUL</name>
<feature type="transmembrane region" description="Helical" evidence="1">
    <location>
        <begin position="131"/>
        <end position="159"/>
    </location>
</feature>
<reference evidence="3" key="1">
    <citation type="submission" date="2022-05" db="EMBL/GenBank/DDBJ databases">
        <title>Brevundimonas albigilva TT17 genome sequence.</title>
        <authorList>
            <person name="Lee K."/>
            <person name="Son H."/>
        </authorList>
    </citation>
    <scope>NUCLEOTIDE SEQUENCE</scope>
    <source>
        <strain evidence="3">TT17</strain>
    </source>
</reference>
<keyword evidence="3" id="KW-0482">Metalloprotease</keyword>
<dbReference type="EMBL" id="CP097649">
    <property type="protein sequence ID" value="URI16080.1"/>
    <property type="molecule type" value="Genomic_DNA"/>
</dbReference>
<organism evidence="3 4">
    <name type="scientific">Brevundimonas albigilva</name>
    <dbReference type="NCBI Taxonomy" id="1312364"/>
    <lineage>
        <taxon>Bacteria</taxon>
        <taxon>Pseudomonadati</taxon>
        <taxon>Pseudomonadota</taxon>
        <taxon>Alphaproteobacteria</taxon>
        <taxon>Caulobacterales</taxon>
        <taxon>Caulobacteraceae</taxon>
        <taxon>Brevundimonas</taxon>
    </lineage>
</organism>
<feature type="transmembrane region" description="Helical" evidence="1">
    <location>
        <begin position="25"/>
        <end position="46"/>
    </location>
</feature>
<sequence>MTTKKQRRGYPFQPGSDQALSGRGWALVMAGCLSGFLALATVGAGVPGAAGHWLSVLLFLGLPLAGLRLAAGRGWSLMFPPPTGRDVWIGLAFAPAVLVASAIVALIVVRAGLTTANPVVGLLAGLKGWDLAVFVASTLPQLLGEELITLLPFLGLLALFHGRFRMGPKSAVICAWLISALLFGALHLSTYGWNPAQAVGVIGVARLVLTLPFLITRSVWSSTVTHVTHDWLLFGSMLLFGAA</sequence>
<dbReference type="GO" id="GO:0008237">
    <property type="term" value="F:metallopeptidase activity"/>
    <property type="evidence" value="ECO:0007669"/>
    <property type="project" value="UniProtKB-KW"/>
</dbReference>
<dbReference type="Pfam" id="PF02517">
    <property type="entry name" value="Rce1-like"/>
    <property type="match status" value="1"/>
</dbReference>